<feature type="chain" id="PRO_5046021833" description="DUF5018 domain-containing protein" evidence="1">
    <location>
        <begin position="20"/>
        <end position="317"/>
    </location>
</feature>
<protein>
    <recommendedName>
        <fullName evidence="4">DUF5018 domain-containing protein</fullName>
    </recommendedName>
</protein>
<gene>
    <name evidence="2" type="ORF">GCM10023313_19830</name>
</gene>
<sequence>MKPKLIQFILVIMAAAGMASCTKTMDLPSLPQNKITSYKVVNLPDTVIYGAIDNIEKTITVYVPFYYNMVVIDPEITLSEGAKLSERALPVSINATNVKYTVTGADGNINIYSLKIVNQSISSLTVDWLTTEEQVANPVGVLPSIKGNFQSRNAQAVGIELAKRGSGQKVNLAMAAAGMQTEGNDYTLFNVPIPATIDTGYYDVTLAFAGHTAKLAKPVHITFQQPDLLIPSREVKQGGEISFDAFNTVFVGLKAASVTVNDQIYPLTILSYDRLKMTLKTPDDLPVGVYNYTATYNFEFEGWPIVSKVGALTVLPK</sequence>
<proteinExistence type="predicted"/>
<evidence type="ECO:0000313" key="3">
    <source>
        <dbReference type="Proteomes" id="UP001501436"/>
    </source>
</evidence>
<name>A0ABP9FU04_9SPHI</name>
<evidence type="ECO:0000256" key="1">
    <source>
        <dbReference type="SAM" id="SignalP"/>
    </source>
</evidence>
<organism evidence="2 3">
    <name type="scientific">Mucilaginibacter defluvii</name>
    <dbReference type="NCBI Taxonomy" id="1196019"/>
    <lineage>
        <taxon>Bacteria</taxon>
        <taxon>Pseudomonadati</taxon>
        <taxon>Bacteroidota</taxon>
        <taxon>Sphingobacteriia</taxon>
        <taxon>Sphingobacteriales</taxon>
        <taxon>Sphingobacteriaceae</taxon>
        <taxon>Mucilaginibacter</taxon>
    </lineage>
</organism>
<dbReference type="PROSITE" id="PS51257">
    <property type="entry name" value="PROKAR_LIPOPROTEIN"/>
    <property type="match status" value="1"/>
</dbReference>
<reference evidence="3" key="1">
    <citation type="journal article" date="2019" name="Int. J. Syst. Evol. Microbiol.">
        <title>The Global Catalogue of Microorganisms (GCM) 10K type strain sequencing project: providing services to taxonomists for standard genome sequencing and annotation.</title>
        <authorList>
            <consortium name="The Broad Institute Genomics Platform"/>
            <consortium name="The Broad Institute Genome Sequencing Center for Infectious Disease"/>
            <person name="Wu L."/>
            <person name="Ma J."/>
        </authorList>
    </citation>
    <scope>NUCLEOTIDE SEQUENCE [LARGE SCALE GENOMIC DNA]</scope>
    <source>
        <strain evidence="3">JCM 18283</strain>
    </source>
</reference>
<keyword evidence="1" id="KW-0732">Signal</keyword>
<keyword evidence="3" id="KW-1185">Reference proteome</keyword>
<dbReference type="RefSeq" id="WP_345331036.1">
    <property type="nucleotide sequence ID" value="NZ_BAABJI010000002.1"/>
</dbReference>
<feature type="signal peptide" evidence="1">
    <location>
        <begin position="1"/>
        <end position="19"/>
    </location>
</feature>
<evidence type="ECO:0000313" key="2">
    <source>
        <dbReference type="EMBL" id="GAA4916293.1"/>
    </source>
</evidence>
<dbReference type="Proteomes" id="UP001501436">
    <property type="component" value="Unassembled WGS sequence"/>
</dbReference>
<accession>A0ABP9FU04</accession>
<comment type="caution">
    <text evidence="2">The sequence shown here is derived from an EMBL/GenBank/DDBJ whole genome shotgun (WGS) entry which is preliminary data.</text>
</comment>
<evidence type="ECO:0008006" key="4">
    <source>
        <dbReference type="Google" id="ProtNLM"/>
    </source>
</evidence>
<dbReference type="EMBL" id="BAABJI010000002">
    <property type="protein sequence ID" value="GAA4916293.1"/>
    <property type="molecule type" value="Genomic_DNA"/>
</dbReference>
<dbReference type="Gene3D" id="2.60.40.2340">
    <property type="match status" value="1"/>
</dbReference>